<dbReference type="InterPro" id="IPR002048">
    <property type="entry name" value="EF_hand_dom"/>
</dbReference>
<evidence type="ECO:0000256" key="5">
    <source>
        <dbReference type="ARBA" id="ARBA00023306"/>
    </source>
</evidence>
<comment type="caution">
    <text evidence="11">The sequence shown here is derived from an EMBL/GenBank/DDBJ whole genome shotgun (WGS) entry which is preliminary data.</text>
</comment>
<keyword evidence="2" id="KW-0677">Repeat</keyword>
<evidence type="ECO:0000256" key="8">
    <source>
        <dbReference type="ARBA" id="ARBA00041736"/>
    </source>
</evidence>
<evidence type="ECO:0000256" key="4">
    <source>
        <dbReference type="ARBA" id="ARBA00022837"/>
    </source>
</evidence>
<dbReference type="PROSITE" id="PS50222">
    <property type="entry name" value="EF_HAND_2"/>
    <property type="match status" value="2"/>
</dbReference>
<dbReference type="SMART" id="SM00054">
    <property type="entry name" value="EFh"/>
    <property type="match status" value="2"/>
</dbReference>
<dbReference type="PANTHER" id="PTHR23048">
    <property type="entry name" value="MYOSIN LIGHT CHAIN 1, 3"/>
    <property type="match status" value="1"/>
</dbReference>
<keyword evidence="3" id="KW-0498">Mitosis</keyword>
<comment type="function">
    <text evidence="6">This calcium-binding protein is found in the basal body complexes (the functional homolog of the centrosome in animal cell). In mitotic cells it is specifically associated with the poles of the mitotic spindles at the sites of the duplicated basal body complexes.</text>
</comment>
<dbReference type="AlphaFoldDB" id="A0AAW1R594"/>
<feature type="region of interest" description="Disordered" evidence="9">
    <location>
        <begin position="104"/>
        <end position="128"/>
    </location>
</feature>
<sequence>MGYYKLKNVGPFTSISIADWLRKHGHAVRPELSRRERGELEECFRLIDADGSGAIDVDEMFEAFQLLGLRVSKKQVEDMLAEVDADGSGEIEIPEFIEIMTMTRQTSEKQEEEAREAGGAPGKDKEPAAMPLHLLTVAYRRKKMLEGVMYDEGNTREKLIVKGIENEERRQQEKAKLQRAVHAVTGVSTLMKVMHAISHVRSDASGKAGSEKEAGKGDVASVTDREEGDHPDEDEEDLEFKPLSESCPTLRFDADGHFAGMVADAASEKAASEAVTETEGYTWIAPTPEQEAERTQKIVASVRARFADEEAEVQRLAGRHTMQGLSRSFSADQPIPFLDPSQSAVSVDMAMQRLALTRRDRGDPHDRRAMSSMAVLKREGSYRADPLSVTQVLGKFPSLQFREVFELPSVAGADLIASRKLLLNIAQPTPGQPRRSNLDASIRASRPVICRRRRYKYLSNKELNAGGE</sequence>
<dbReference type="InterPro" id="IPR011992">
    <property type="entry name" value="EF-hand-dom_pair"/>
</dbReference>
<dbReference type="InterPro" id="IPR018247">
    <property type="entry name" value="EF_Hand_1_Ca_BS"/>
</dbReference>
<reference evidence="11 12" key="1">
    <citation type="journal article" date="2024" name="Nat. Commun.">
        <title>Phylogenomics reveals the evolutionary origins of lichenization in chlorophyte algae.</title>
        <authorList>
            <person name="Puginier C."/>
            <person name="Libourel C."/>
            <person name="Otte J."/>
            <person name="Skaloud P."/>
            <person name="Haon M."/>
            <person name="Grisel S."/>
            <person name="Petersen M."/>
            <person name="Berrin J.G."/>
            <person name="Delaux P.M."/>
            <person name="Dal Grande F."/>
            <person name="Keller J."/>
        </authorList>
    </citation>
    <scope>NUCLEOTIDE SEQUENCE [LARGE SCALE GENOMIC DNA]</scope>
    <source>
        <strain evidence="11 12">SAG 2043</strain>
    </source>
</reference>
<name>A0AAW1R594_9CHLO</name>
<keyword evidence="5" id="KW-0131">Cell cycle</keyword>
<evidence type="ECO:0000313" key="12">
    <source>
        <dbReference type="Proteomes" id="UP001489004"/>
    </source>
</evidence>
<proteinExistence type="predicted"/>
<dbReference type="PROSITE" id="PS00018">
    <property type="entry name" value="EF_HAND_1"/>
    <property type="match status" value="2"/>
</dbReference>
<keyword evidence="12" id="KW-1185">Reference proteome</keyword>
<evidence type="ECO:0000256" key="7">
    <source>
        <dbReference type="ARBA" id="ARBA00039772"/>
    </source>
</evidence>
<evidence type="ECO:0000256" key="3">
    <source>
        <dbReference type="ARBA" id="ARBA00022776"/>
    </source>
</evidence>
<organism evidence="11 12">
    <name type="scientific">[Myrmecia] bisecta</name>
    <dbReference type="NCBI Taxonomy" id="41462"/>
    <lineage>
        <taxon>Eukaryota</taxon>
        <taxon>Viridiplantae</taxon>
        <taxon>Chlorophyta</taxon>
        <taxon>core chlorophytes</taxon>
        <taxon>Trebouxiophyceae</taxon>
        <taxon>Trebouxiales</taxon>
        <taxon>Trebouxiaceae</taxon>
        <taxon>Myrmecia</taxon>
    </lineage>
</organism>
<keyword evidence="1" id="KW-0132">Cell division</keyword>
<dbReference type="SUPFAM" id="SSF47473">
    <property type="entry name" value="EF-hand"/>
    <property type="match status" value="1"/>
</dbReference>
<evidence type="ECO:0000259" key="10">
    <source>
        <dbReference type="PROSITE" id="PS50222"/>
    </source>
</evidence>
<evidence type="ECO:0000256" key="1">
    <source>
        <dbReference type="ARBA" id="ARBA00022618"/>
    </source>
</evidence>
<evidence type="ECO:0000256" key="9">
    <source>
        <dbReference type="SAM" id="MobiDB-lite"/>
    </source>
</evidence>
<dbReference type="GO" id="GO:0016460">
    <property type="term" value="C:myosin II complex"/>
    <property type="evidence" value="ECO:0007669"/>
    <property type="project" value="TreeGrafter"/>
</dbReference>
<feature type="compositionally biased region" description="Acidic residues" evidence="9">
    <location>
        <begin position="229"/>
        <end position="238"/>
    </location>
</feature>
<keyword evidence="4" id="KW-0106">Calcium</keyword>
<dbReference type="Pfam" id="PF13499">
    <property type="entry name" value="EF-hand_7"/>
    <property type="match status" value="1"/>
</dbReference>
<evidence type="ECO:0000256" key="2">
    <source>
        <dbReference type="ARBA" id="ARBA00022737"/>
    </source>
</evidence>
<evidence type="ECO:0000256" key="6">
    <source>
        <dbReference type="ARBA" id="ARBA00037153"/>
    </source>
</evidence>
<dbReference type="CDD" id="cd00051">
    <property type="entry name" value="EFh"/>
    <property type="match status" value="1"/>
</dbReference>
<gene>
    <name evidence="11" type="ORF">WJX72_000922</name>
</gene>
<dbReference type="PANTHER" id="PTHR23048:SF59">
    <property type="entry name" value="EF-HAND SUPERFAMILY PROTEIN"/>
    <property type="match status" value="1"/>
</dbReference>
<dbReference type="Proteomes" id="UP001489004">
    <property type="component" value="Unassembled WGS sequence"/>
</dbReference>
<feature type="domain" description="EF-hand" evidence="10">
    <location>
        <begin position="71"/>
        <end position="106"/>
    </location>
</feature>
<dbReference type="GO" id="GO:0005509">
    <property type="term" value="F:calcium ion binding"/>
    <property type="evidence" value="ECO:0007669"/>
    <property type="project" value="InterPro"/>
</dbReference>
<dbReference type="GO" id="GO:0051301">
    <property type="term" value="P:cell division"/>
    <property type="evidence" value="ECO:0007669"/>
    <property type="project" value="UniProtKB-KW"/>
</dbReference>
<dbReference type="EMBL" id="JALJOR010000001">
    <property type="protein sequence ID" value="KAK9828591.1"/>
    <property type="molecule type" value="Genomic_DNA"/>
</dbReference>
<accession>A0AAW1R594</accession>
<feature type="domain" description="EF-hand" evidence="10">
    <location>
        <begin position="35"/>
        <end position="70"/>
    </location>
</feature>
<protein>
    <recommendedName>
        <fullName evidence="7">Caltractin</fullName>
    </recommendedName>
    <alternativeName>
        <fullName evidence="8">Centrin</fullName>
    </alternativeName>
</protein>
<dbReference type="FunFam" id="1.10.238.10:FF:000178">
    <property type="entry name" value="Calmodulin-2 A"/>
    <property type="match status" value="1"/>
</dbReference>
<dbReference type="InterPro" id="IPR050230">
    <property type="entry name" value="CALM/Myosin/TropC-like"/>
</dbReference>
<feature type="region of interest" description="Disordered" evidence="9">
    <location>
        <begin position="201"/>
        <end position="239"/>
    </location>
</feature>
<feature type="compositionally biased region" description="Basic and acidic residues" evidence="9">
    <location>
        <begin position="201"/>
        <end position="216"/>
    </location>
</feature>
<dbReference type="Gene3D" id="1.10.238.10">
    <property type="entry name" value="EF-hand"/>
    <property type="match status" value="1"/>
</dbReference>
<evidence type="ECO:0000313" key="11">
    <source>
        <dbReference type="EMBL" id="KAK9828591.1"/>
    </source>
</evidence>